<accession>A0A4R7JMR9</accession>
<protein>
    <submittedName>
        <fullName evidence="8">Protease-4</fullName>
    </submittedName>
</protein>
<comment type="similarity">
    <text evidence="1">Belongs to the peptidase S49 family.</text>
</comment>
<feature type="region of interest" description="Disordered" evidence="5">
    <location>
        <begin position="1"/>
        <end position="40"/>
    </location>
</feature>
<dbReference type="Proteomes" id="UP000295830">
    <property type="component" value="Unassembled WGS sequence"/>
</dbReference>
<keyword evidence="4" id="KW-0720">Serine protease</keyword>
<sequence length="349" mass="38070">MSEWDSDDAEWGAPASRGSDGGAGGSARDQGGAPDESSKEWRLIEKTMLSMQAEQRRSRRWGIFFKSIGFLYLISLLFLFQSPFSGDVPAPDAGGAHTALVDVQGVIASDQDASADNLVTAMERAFGNEDSRAVILRINSPGGSPVQADYVYQSINRLRDEYPDKKLYAVVSDIGASGAYYIAAAADRIFANPSSLVGSIGVRGGGFGFTGAMEKLGIERRLYTAGENKAFLDPFLPEDEQQVDFWEDVLAETHDQFIQRVREGRGDRLKEDKAELFSGLIWTGDQARELGLIDDFGSAGQVAREVVGEENIVDYSYEPSPLKRLMRQLGTSVGEGVFNTLLESGPRLR</sequence>
<dbReference type="Gene3D" id="3.90.226.10">
    <property type="entry name" value="2-enoyl-CoA Hydratase, Chain A, domain 1"/>
    <property type="match status" value="1"/>
</dbReference>
<dbReference type="GO" id="GO:0008236">
    <property type="term" value="F:serine-type peptidase activity"/>
    <property type="evidence" value="ECO:0007669"/>
    <property type="project" value="UniProtKB-KW"/>
</dbReference>
<evidence type="ECO:0000313" key="9">
    <source>
        <dbReference type="Proteomes" id="UP000295830"/>
    </source>
</evidence>
<evidence type="ECO:0000256" key="2">
    <source>
        <dbReference type="ARBA" id="ARBA00022670"/>
    </source>
</evidence>
<evidence type="ECO:0000256" key="1">
    <source>
        <dbReference type="ARBA" id="ARBA00008683"/>
    </source>
</evidence>
<comment type="caution">
    <text evidence="8">The sequence shown here is derived from an EMBL/GenBank/DDBJ whole genome shotgun (WGS) entry which is preliminary data.</text>
</comment>
<dbReference type="RefSeq" id="WP_133736534.1">
    <property type="nucleotide sequence ID" value="NZ_SOAX01000005.1"/>
</dbReference>
<organism evidence="8 9">
    <name type="scientific">Halospina denitrificans</name>
    <dbReference type="NCBI Taxonomy" id="332522"/>
    <lineage>
        <taxon>Bacteria</taxon>
        <taxon>Pseudomonadati</taxon>
        <taxon>Pseudomonadota</taxon>
        <taxon>Gammaproteobacteria</taxon>
        <taxon>Halospina</taxon>
    </lineage>
</organism>
<keyword evidence="6" id="KW-1133">Transmembrane helix</keyword>
<feature type="transmembrane region" description="Helical" evidence="6">
    <location>
        <begin position="61"/>
        <end position="80"/>
    </location>
</feature>
<dbReference type="PANTHER" id="PTHR42987:SF8">
    <property type="entry name" value="PROTEINASE"/>
    <property type="match status" value="1"/>
</dbReference>
<evidence type="ECO:0000256" key="6">
    <source>
        <dbReference type="SAM" id="Phobius"/>
    </source>
</evidence>
<evidence type="ECO:0000259" key="7">
    <source>
        <dbReference type="Pfam" id="PF01343"/>
    </source>
</evidence>
<dbReference type="AlphaFoldDB" id="A0A4R7JMR9"/>
<dbReference type="InterPro" id="IPR029045">
    <property type="entry name" value="ClpP/crotonase-like_dom_sf"/>
</dbReference>
<dbReference type="Gene3D" id="6.20.330.10">
    <property type="match status" value="1"/>
</dbReference>
<keyword evidence="3" id="KW-0378">Hydrolase</keyword>
<gene>
    <name evidence="8" type="ORF">DES49_2280</name>
</gene>
<keyword evidence="6" id="KW-0472">Membrane</keyword>
<reference evidence="8 9" key="1">
    <citation type="submission" date="2019-03" db="EMBL/GenBank/DDBJ databases">
        <title>Genomic Encyclopedia of Type Strains, Phase IV (KMG-IV): sequencing the most valuable type-strain genomes for metagenomic binning, comparative biology and taxonomic classification.</title>
        <authorList>
            <person name="Goeker M."/>
        </authorList>
    </citation>
    <scope>NUCLEOTIDE SEQUENCE [LARGE SCALE GENOMIC DNA]</scope>
    <source>
        <strain evidence="8 9">DSM 15505</strain>
    </source>
</reference>
<dbReference type="GO" id="GO:0006508">
    <property type="term" value="P:proteolysis"/>
    <property type="evidence" value="ECO:0007669"/>
    <property type="project" value="UniProtKB-KW"/>
</dbReference>
<feature type="domain" description="Peptidase S49" evidence="7">
    <location>
        <begin position="164"/>
        <end position="305"/>
    </location>
</feature>
<dbReference type="Pfam" id="PF01343">
    <property type="entry name" value="Peptidase_S49"/>
    <property type="match status" value="1"/>
</dbReference>
<dbReference type="CDD" id="cd07023">
    <property type="entry name" value="S49_Sppa_N_C"/>
    <property type="match status" value="1"/>
</dbReference>
<dbReference type="EMBL" id="SOAX01000005">
    <property type="protein sequence ID" value="TDT39360.1"/>
    <property type="molecule type" value="Genomic_DNA"/>
</dbReference>
<dbReference type="InterPro" id="IPR002142">
    <property type="entry name" value="Peptidase_S49"/>
</dbReference>
<name>A0A4R7JMR9_9GAMM</name>
<evidence type="ECO:0000313" key="8">
    <source>
        <dbReference type="EMBL" id="TDT39360.1"/>
    </source>
</evidence>
<dbReference type="SUPFAM" id="SSF52096">
    <property type="entry name" value="ClpP/crotonase"/>
    <property type="match status" value="1"/>
</dbReference>
<dbReference type="InterPro" id="IPR047272">
    <property type="entry name" value="S49_SppA_C"/>
</dbReference>
<feature type="compositionally biased region" description="Acidic residues" evidence="5">
    <location>
        <begin position="1"/>
        <end position="10"/>
    </location>
</feature>
<evidence type="ECO:0000256" key="4">
    <source>
        <dbReference type="ARBA" id="ARBA00022825"/>
    </source>
</evidence>
<dbReference type="PANTHER" id="PTHR42987">
    <property type="entry name" value="PEPTIDASE S49"/>
    <property type="match status" value="1"/>
</dbReference>
<keyword evidence="6" id="KW-0812">Transmembrane</keyword>
<evidence type="ECO:0000256" key="5">
    <source>
        <dbReference type="SAM" id="MobiDB-lite"/>
    </source>
</evidence>
<keyword evidence="9" id="KW-1185">Reference proteome</keyword>
<dbReference type="OrthoDB" id="9764363at2"/>
<keyword evidence="2 8" id="KW-0645">Protease</keyword>
<evidence type="ECO:0000256" key="3">
    <source>
        <dbReference type="ARBA" id="ARBA00022801"/>
    </source>
</evidence>
<proteinExistence type="inferred from homology"/>